<protein>
    <submittedName>
        <fullName evidence="2">Uncharacterized protein</fullName>
    </submittedName>
</protein>
<dbReference type="HOGENOM" id="CLU_2935256_0_0_9"/>
<keyword evidence="1" id="KW-0812">Transmembrane</keyword>
<keyword evidence="1" id="KW-1133">Transmembrane helix</keyword>
<keyword evidence="1" id="KW-0472">Membrane</keyword>
<feature type="transmembrane region" description="Helical" evidence="1">
    <location>
        <begin position="36"/>
        <end position="52"/>
    </location>
</feature>
<name>D3ASY9_9FIRM</name>
<dbReference type="Proteomes" id="UP000004968">
    <property type="component" value="Unassembled WGS sequence"/>
</dbReference>
<sequence length="60" mass="7467">MYSRFQFYAGREEFHTIIIEGIYVKYKCWSPFYSSFYYYLLLIVLLCFGFHWRSAEIKKI</sequence>
<reference evidence="2 3" key="1">
    <citation type="submission" date="2010-01" db="EMBL/GenBank/DDBJ databases">
        <authorList>
            <person name="Weinstock G."/>
            <person name="Sodergren E."/>
            <person name="Clifton S."/>
            <person name="Fulton L."/>
            <person name="Fulton B."/>
            <person name="Courtney L."/>
            <person name="Fronick C."/>
            <person name="Harrison M."/>
            <person name="Strong C."/>
            <person name="Farmer C."/>
            <person name="Delahaunty K."/>
            <person name="Markovic C."/>
            <person name="Hall O."/>
            <person name="Minx P."/>
            <person name="Tomlinson C."/>
            <person name="Mitreva M."/>
            <person name="Nelson J."/>
            <person name="Hou S."/>
            <person name="Wollam A."/>
            <person name="Pepin K.H."/>
            <person name="Johnson M."/>
            <person name="Bhonagiri V."/>
            <person name="Nash W.E."/>
            <person name="Warren W."/>
            <person name="Chinwalla A."/>
            <person name="Mardis E.R."/>
            <person name="Wilson R.K."/>
        </authorList>
    </citation>
    <scope>NUCLEOTIDE SEQUENCE [LARGE SCALE GENOMIC DNA]</scope>
    <source>
        <strain evidence="2 3">DSM 13479</strain>
    </source>
</reference>
<gene>
    <name evidence="2" type="ORF">CLOSTHATH_06748</name>
</gene>
<proteinExistence type="predicted"/>
<evidence type="ECO:0000313" key="3">
    <source>
        <dbReference type="Proteomes" id="UP000004968"/>
    </source>
</evidence>
<accession>D3ASY9</accession>
<dbReference type="EMBL" id="ACIO01000842">
    <property type="protein sequence ID" value="EFC95067.1"/>
    <property type="molecule type" value="Genomic_DNA"/>
</dbReference>
<dbReference type="AlphaFoldDB" id="D3ASY9"/>
<evidence type="ECO:0000313" key="2">
    <source>
        <dbReference type="EMBL" id="EFC95067.1"/>
    </source>
</evidence>
<comment type="caution">
    <text evidence="2">The sequence shown here is derived from an EMBL/GenBank/DDBJ whole genome shotgun (WGS) entry which is preliminary data.</text>
</comment>
<evidence type="ECO:0000256" key="1">
    <source>
        <dbReference type="SAM" id="Phobius"/>
    </source>
</evidence>
<organism evidence="2 3">
    <name type="scientific">Hungatella hathewayi DSM 13479</name>
    <dbReference type="NCBI Taxonomy" id="566550"/>
    <lineage>
        <taxon>Bacteria</taxon>
        <taxon>Bacillati</taxon>
        <taxon>Bacillota</taxon>
        <taxon>Clostridia</taxon>
        <taxon>Lachnospirales</taxon>
        <taxon>Lachnospiraceae</taxon>
        <taxon>Hungatella</taxon>
    </lineage>
</organism>